<feature type="region of interest" description="Disordered" evidence="1">
    <location>
        <begin position="108"/>
        <end position="143"/>
    </location>
</feature>
<keyword evidence="4" id="KW-1185">Reference proteome</keyword>
<organism evidence="2 4">
    <name type="scientific">Trametes pubescens</name>
    <name type="common">White-rot fungus</name>
    <dbReference type="NCBI Taxonomy" id="154538"/>
    <lineage>
        <taxon>Eukaryota</taxon>
        <taxon>Fungi</taxon>
        <taxon>Dikarya</taxon>
        <taxon>Basidiomycota</taxon>
        <taxon>Agaricomycotina</taxon>
        <taxon>Agaricomycetes</taxon>
        <taxon>Polyporales</taxon>
        <taxon>Polyporaceae</taxon>
        <taxon>Trametes</taxon>
    </lineage>
</organism>
<dbReference type="Proteomes" id="UP000184267">
    <property type="component" value="Unassembled WGS sequence"/>
</dbReference>
<evidence type="ECO:0000313" key="2">
    <source>
        <dbReference type="EMBL" id="OJT09003.1"/>
    </source>
</evidence>
<dbReference type="AlphaFoldDB" id="A0A1M2VN55"/>
<evidence type="ECO:0000256" key="1">
    <source>
        <dbReference type="SAM" id="MobiDB-lite"/>
    </source>
</evidence>
<evidence type="ECO:0000313" key="3">
    <source>
        <dbReference type="EMBL" id="OJT11727.1"/>
    </source>
</evidence>
<comment type="caution">
    <text evidence="2">The sequence shown here is derived from an EMBL/GenBank/DDBJ whole genome shotgun (WGS) entry which is preliminary data.</text>
</comment>
<feature type="compositionally biased region" description="Low complexity" evidence="1">
    <location>
        <begin position="125"/>
        <end position="137"/>
    </location>
</feature>
<reference evidence="2 4" key="1">
    <citation type="submission" date="2016-10" db="EMBL/GenBank/DDBJ databases">
        <title>Genome sequence of the basidiomycete white-rot fungus Trametes pubescens.</title>
        <authorList>
            <person name="Makela M.R."/>
            <person name="Granchi Z."/>
            <person name="Peng M."/>
            <person name="De Vries R.P."/>
            <person name="Grigoriev I."/>
            <person name="Riley R."/>
            <person name="Hilden K."/>
        </authorList>
    </citation>
    <scope>NUCLEOTIDE SEQUENCE [LARGE SCALE GENOMIC DNA]</scope>
    <source>
        <strain evidence="2 4">FBCC735</strain>
    </source>
</reference>
<dbReference type="EMBL" id="MNAD01000586">
    <property type="protein sequence ID" value="OJT11727.1"/>
    <property type="molecule type" value="Genomic_DNA"/>
</dbReference>
<dbReference type="EMBL" id="MNAD01000991">
    <property type="protein sequence ID" value="OJT09003.1"/>
    <property type="molecule type" value="Genomic_DNA"/>
</dbReference>
<gene>
    <name evidence="3" type="ORF">TRAPUB_11751</name>
    <name evidence="2" type="ORF">TRAPUB_137</name>
</gene>
<protein>
    <submittedName>
        <fullName evidence="2">Uncharacterized protein</fullName>
    </submittedName>
</protein>
<name>A0A1M2VN55_TRAPU</name>
<proteinExistence type="predicted"/>
<accession>A0A1M2VN55</accession>
<sequence length="252" mass="28347">MYEVVVAPPYPLDIGDNLHLYLLCSSLQELDGTRESANRAVTVPLGIYGRIVGERERSVEEVEFVVRNDDEHALVRQAFLRLSTNPRMAAAPTQLADDLALRLSDLQDPTPEEWPARPPSPPLSRPYAPASRSAPRRPGFDDNWGMQAPREDMVTSAAYLGQHGGYECDGRMRPTSGPMNNRYQADTRPLSEWRPTGWTGRSLGMTRRMPYMTSVAGPSERSRWTSDVRVGRMGGRRSMEAPVWSETDWYHG</sequence>
<evidence type="ECO:0000313" key="4">
    <source>
        <dbReference type="Proteomes" id="UP000184267"/>
    </source>
</evidence>